<evidence type="ECO:0000313" key="1">
    <source>
        <dbReference type="EMBL" id="KRL20108.1"/>
    </source>
</evidence>
<accession>A0A0R1NJI0</accession>
<evidence type="ECO:0000313" key="2">
    <source>
        <dbReference type="Proteomes" id="UP000051439"/>
    </source>
</evidence>
<dbReference type="EMBL" id="AZEB01000037">
    <property type="protein sequence ID" value="KRL20108.1"/>
    <property type="molecule type" value="Genomic_DNA"/>
</dbReference>
<reference evidence="1 2" key="1">
    <citation type="journal article" date="2015" name="Genome Announc.">
        <title>Expanding the biotechnology potential of lactobacilli through comparative genomics of 213 strains and associated genera.</title>
        <authorList>
            <person name="Sun Z."/>
            <person name="Harris H.M."/>
            <person name="McCann A."/>
            <person name="Guo C."/>
            <person name="Argimon S."/>
            <person name="Zhang W."/>
            <person name="Yang X."/>
            <person name="Jeffery I.B."/>
            <person name="Cooney J.C."/>
            <person name="Kagawa T.F."/>
            <person name="Liu W."/>
            <person name="Song Y."/>
            <person name="Salvetti E."/>
            <person name="Wrobel A."/>
            <person name="Rasinkangas P."/>
            <person name="Parkhill J."/>
            <person name="Rea M.C."/>
            <person name="O'Sullivan O."/>
            <person name="Ritari J."/>
            <person name="Douillard F.P."/>
            <person name="Paul Ross R."/>
            <person name="Yang R."/>
            <person name="Briner A.E."/>
            <person name="Felis G.E."/>
            <person name="de Vos W.M."/>
            <person name="Barrangou R."/>
            <person name="Klaenhammer T.R."/>
            <person name="Caufield P.W."/>
            <person name="Cui Y."/>
            <person name="Zhang H."/>
            <person name="O'Toole P.W."/>
        </authorList>
    </citation>
    <scope>NUCLEOTIDE SEQUENCE [LARGE SCALE GENOMIC DNA]</scope>
    <source>
        <strain evidence="1 2">DSM 19906</strain>
    </source>
</reference>
<sequence length="211" mass="23451">MWRLTMYQTSYDEIYPQIFRMFDRGLAVGTGSNINTVIRVLSDFQLWLDNGAEMIQSSWIIDEAVGEQLDEIGDDIHQPRYGANDDTYRFILKTKILASHSGGTINDIINIICNALQISTINSGVKVHTDYHWDGTKMVGNPQVVDIDNLPTSLISSSQSLIILMDRLSSATLNGVTINTIAFMNDSKLIEYIGVGTQSIMVKEVNVKGGN</sequence>
<keyword evidence="2" id="KW-1185">Reference proteome</keyword>
<dbReference type="AlphaFoldDB" id="A0A0R1NJI0"/>
<proteinExistence type="predicted"/>
<protein>
    <submittedName>
        <fullName evidence="1">Uncharacterized protein</fullName>
    </submittedName>
</protein>
<comment type="caution">
    <text evidence="1">The sequence shown here is derived from an EMBL/GenBank/DDBJ whole genome shotgun (WGS) entry which is preliminary data.</text>
</comment>
<dbReference type="PATRIC" id="fig|1423766.4.peg.1925"/>
<gene>
    <name evidence="1" type="ORF">FC98_GL001862</name>
</gene>
<dbReference type="Proteomes" id="UP000051439">
    <property type="component" value="Unassembled WGS sequence"/>
</dbReference>
<name>A0A0R1NJI0_9LACO</name>
<organism evidence="1 2">
    <name type="scientific">Lentilactobacillus kisonensis DSM 19906 = JCM 15041</name>
    <dbReference type="NCBI Taxonomy" id="1423766"/>
    <lineage>
        <taxon>Bacteria</taxon>
        <taxon>Bacillati</taxon>
        <taxon>Bacillota</taxon>
        <taxon>Bacilli</taxon>
        <taxon>Lactobacillales</taxon>
        <taxon>Lactobacillaceae</taxon>
        <taxon>Lentilactobacillus</taxon>
    </lineage>
</organism>